<reference evidence="2 4" key="1">
    <citation type="submission" date="2023-09" db="EMBL/GenBank/DDBJ databases">
        <title>Flavobacterium sp. a novel bacteria isolate from Pepper rhizosphere.</title>
        <authorList>
            <person name="Peng Y."/>
            <person name="Lee J."/>
        </authorList>
    </citation>
    <scope>NUCLEOTIDE SEQUENCE</scope>
    <source>
        <strain evidence="2">PMR2A8</strain>
        <strain evidence="3 4">PMTSA4</strain>
    </source>
</reference>
<keyword evidence="4" id="KW-1185">Reference proteome</keyword>
<name>A0AA96ESJ4_9FLAO</name>
<feature type="chain" id="PRO_5044705083" description="Lipoprotein" evidence="1">
    <location>
        <begin position="22"/>
        <end position="156"/>
    </location>
</feature>
<evidence type="ECO:0000313" key="3">
    <source>
        <dbReference type="EMBL" id="WNM21907.1"/>
    </source>
</evidence>
<sequence>MKKIFVFCLVLLFIASCKSKKATSDSFDSKAIKTVSPSEVESIKKDRAFDLGNRLLETCNTSKFKVFSPNEATQKVIDNATPERISATCKKINMRNGKYLGLDLIEITFNPVTEEHVFRYMISYQKKLYKRELYVTINKEDKVSAISTKEINPKPM</sequence>
<organism evidence="2">
    <name type="scientific">Flavobacterium capsici</name>
    <dbReference type="NCBI Taxonomy" id="3075618"/>
    <lineage>
        <taxon>Bacteria</taxon>
        <taxon>Pseudomonadati</taxon>
        <taxon>Bacteroidota</taxon>
        <taxon>Flavobacteriia</taxon>
        <taxon>Flavobacteriales</taxon>
        <taxon>Flavobacteriaceae</taxon>
        <taxon>Flavobacterium</taxon>
    </lineage>
</organism>
<dbReference type="AlphaFoldDB" id="A0AA96ESJ4"/>
<dbReference type="PROSITE" id="PS51257">
    <property type="entry name" value="PROKAR_LIPOPROTEIN"/>
    <property type="match status" value="1"/>
</dbReference>
<accession>A0AA96ESJ4</accession>
<evidence type="ECO:0000256" key="1">
    <source>
        <dbReference type="SAM" id="SignalP"/>
    </source>
</evidence>
<protein>
    <recommendedName>
        <fullName evidence="5">Lipoprotein</fullName>
    </recommendedName>
</protein>
<dbReference type="KEGG" id="fcj:RN605_00790"/>
<dbReference type="EMBL" id="CP134878">
    <property type="protein sequence ID" value="WNM17854.1"/>
    <property type="molecule type" value="Genomic_DNA"/>
</dbReference>
<evidence type="ECO:0008006" key="5">
    <source>
        <dbReference type="Google" id="ProtNLM"/>
    </source>
</evidence>
<dbReference type="EMBL" id="CP134890">
    <property type="protein sequence ID" value="WNM21907.1"/>
    <property type="molecule type" value="Genomic_DNA"/>
</dbReference>
<evidence type="ECO:0000313" key="2">
    <source>
        <dbReference type="EMBL" id="WNM17854.1"/>
    </source>
</evidence>
<dbReference type="RefSeq" id="WP_313321504.1">
    <property type="nucleotide sequence ID" value="NZ_CP134878.1"/>
</dbReference>
<proteinExistence type="predicted"/>
<gene>
    <name evidence="3" type="ORF">RN605_00790</name>
    <name evidence="2" type="ORF">RN608_07490</name>
</gene>
<feature type="signal peptide" evidence="1">
    <location>
        <begin position="1"/>
        <end position="21"/>
    </location>
</feature>
<keyword evidence="1" id="KW-0732">Signal</keyword>
<accession>A0AA96F153</accession>
<dbReference type="Proteomes" id="UP001304515">
    <property type="component" value="Chromosome"/>
</dbReference>
<evidence type="ECO:0000313" key="4">
    <source>
        <dbReference type="Proteomes" id="UP001304515"/>
    </source>
</evidence>